<dbReference type="Gene3D" id="3.30.565.10">
    <property type="entry name" value="Histidine kinase-like ATPase, C-terminal domain"/>
    <property type="match status" value="1"/>
</dbReference>
<keyword evidence="3" id="KW-0067">ATP-binding</keyword>
<dbReference type="PANTHER" id="PTHR35526:SF3">
    <property type="entry name" value="ANTI-SIGMA-F FACTOR RSBW"/>
    <property type="match status" value="1"/>
</dbReference>
<dbReference type="SUPFAM" id="SSF55874">
    <property type="entry name" value="ATPase domain of HSP90 chaperone/DNA topoisomerase II/histidine kinase"/>
    <property type="match status" value="1"/>
</dbReference>
<dbReference type="InterPro" id="IPR003594">
    <property type="entry name" value="HATPase_dom"/>
</dbReference>
<dbReference type="RefSeq" id="WP_255930124.1">
    <property type="nucleotide sequence ID" value="NZ_JANFNH010000026.1"/>
</dbReference>
<comment type="caution">
    <text evidence="3">The sequence shown here is derived from an EMBL/GenBank/DDBJ whole genome shotgun (WGS) entry which is preliminary data.</text>
</comment>
<accession>A0ABT1PJB4</accession>
<keyword evidence="1" id="KW-0723">Serine/threonine-protein kinase</keyword>
<feature type="domain" description="Histidine kinase/HSP90-like ATPase" evidence="2">
    <location>
        <begin position="25"/>
        <end position="135"/>
    </location>
</feature>
<keyword evidence="1" id="KW-0418">Kinase</keyword>
<keyword evidence="4" id="KW-1185">Reference proteome</keyword>
<dbReference type="InterPro" id="IPR050267">
    <property type="entry name" value="Anti-sigma-factor_SerPK"/>
</dbReference>
<name>A0ABT1PJB4_9ACTN</name>
<dbReference type="EMBL" id="JANFNH010000026">
    <property type="protein sequence ID" value="MCQ4044338.1"/>
    <property type="molecule type" value="Genomic_DNA"/>
</dbReference>
<organism evidence="3 4">
    <name type="scientific">Streptantibioticus rubrisoli</name>
    <dbReference type="NCBI Taxonomy" id="1387313"/>
    <lineage>
        <taxon>Bacteria</taxon>
        <taxon>Bacillati</taxon>
        <taxon>Actinomycetota</taxon>
        <taxon>Actinomycetes</taxon>
        <taxon>Kitasatosporales</taxon>
        <taxon>Streptomycetaceae</taxon>
        <taxon>Streptantibioticus</taxon>
    </lineage>
</organism>
<proteinExistence type="predicted"/>
<dbReference type="Proteomes" id="UP001206206">
    <property type="component" value="Unassembled WGS sequence"/>
</dbReference>
<dbReference type="GO" id="GO:0005524">
    <property type="term" value="F:ATP binding"/>
    <property type="evidence" value="ECO:0007669"/>
    <property type="project" value="UniProtKB-KW"/>
</dbReference>
<sequence>MKPEVPPIAAPSQVSGAECQLMLCAEPHVLAAVRRFVGARLREWGLEELRPAAAMCVTELLSNVHKHAATPECVLELRRIAQGIRVSVRDTEPSPPVMREPDHMSERGRGLFLLSETADAWGFEPKATGKEVWFVLNAFSEGVHGT</sequence>
<reference evidence="3 4" key="1">
    <citation type="submission" date="2022-06" db="EMBL/GenBank/DDBJ databases">
        <title>Draft genome sequence of type strain Streptomyces rubrisoli DSM 42083.</title>
        <authorList>
            <person name="Duangmal K."/>
            <person name="Klaysubun C."/>
        </authorList>
    </citation>
    <scope>NUCLEOTIDE SEQUENCE [LARGE SCALE GENOMIC DNA]</scope>
    <source>
        <strain evidence="3 4">DSM 42083</strain>
    </source>
</reference>
<evidence type="ECO:0000313" key="3">
    <source>
        <dbReference type="EMBL" id="MCQ4044338.1"/>
    </source>
</evidence>
<keyword evidence="3" id="KW-0547">Nucleotide-binding</keyword>
<keyword evidence="1" id="KW-0808">Transferase</keyword>
<dbReference type="Pfam" id="PF13581">
    <property type="entry name" value="HATPase_c_2"/>
    <property type="match status" value="1"/>
</dbReference>
<evidence type="ECO:0000313" key="4">
    <source>
        <dbReference type="Proteomes" id="UP001206206"/>
    </source>
</evidence>
<protein>
    <submittedName>
        <fullName evidence="3">ATP-binding protein</fullName>
    </submittedName>
</protein>
<dbReference type="InterPro" id="IPR036890">
    <property type="entry name" value="HATPase_C_sf"/>
</dbReference>
<dbReference type="PANTHER" id="PTHR35526">
    <property type="entry name" value="ANTI-SIGMA-F FACTOR RSBW-RELATED"/>
    <property type="match status" value="1"/>
</dbReference>
<gene>
    <name evidence="3" type="ORF">NON19_20475</name>
</gene>
<dbReference type="CDD" id="cd16936">
    <property type="entry name" value="HATPase_RsbW-like"/>
    <property type="match status" value="1"/>
</dbReference>
<evidence type="ECO:0000259" key="2">
    <source>
        <dbReference type="Pfam" id="PF13581"/>
    </source>
</evidence>
<evidence type="ECO:0000256" key="1">
    <source>
        <dbReference type="ARBA" id="ARBA00022527"/>
    </source>
</evidence>